<dbReference type="EMBL" id="CAKOFQ010006671">
    <property type="protein sequence ID" value="CAH1957568.1"/>
    <property type="molecule type" value="Genomic_DNA"/>
</dbReference>
<accession>A0A9P0JPS8</accession>
<dbReference type="AlphaFoldDB" id="A0A9P0JPS8"/>
<evidence type="ECO:0000256" key="1">
    <source>
        <dbReference type="ARBA" id="ARBA00001968"/>
    </source>
</evidence>
<dbReference type="OrthoDB" id="8193319at2759"/>
<dbReference type="GO" id="GO:0046872">
    <property type="term" value="F:metal ion binding"/>
    <property type="evidence" value="ECO:0007669"/>
    <property type="project" value="UniProtKB-KW"/>
</dbReference>
<evidence type="ECO:0000259" key="3">
    <source>
        <dbReference type="Pfam" id="PF13359"/>
    </source>
</evidence>
<organism evidence="4 5">
    <name type="scientific">Acanthoscelides obtectus</name>
    <name type="common">Bean weevil</name>
    <name type="synonym">Bruchus obtectus</name>
    <dbReference type="NCBI Taxonomy" id="200917"/>
    <lineage>
        <taxon>Eukaryota</taxon>
        <taxon>Metazoa</taxon>
        <taxon>Ecdysozoa</taxon>
        <taxon>Arthropoda</taxon>
        <taxon>Hexapoda</taxon>
        <taxon>Insecta</taxon>
        <taxon>Pterygota</taxon>
        <taxon>Neoptera</taxon>
        <taxon>Endopterygota</taxon>
        <taxon>Coleoptera</taxon>
        <taxon>Polyphaga</taxon>
        <taxon>Cucujiformia</taxon>
        <taxon>Chrysomeloidea</taxon>
        <taxon>Chrysomelidae</taxon>
        <taxon>Bruchinae</taxon>
        <taxon>Bruchini</taxon>
        <taxon>Acanthoscelides</taxon>
    </lineage>
</organism>
<keyword evidence="5" id="KW-1185">Reference proteome</keyword>
<name>A0A9P0JPS8_ACAOB</name>
<sequence>MLAQRTLSGHLDKGTSQRLYNYRHSRARIVVENSFGLLASVFHVFRKPLMINLENAEIVTKICIYLHNFLRRIKTSRTLHCSQRTLDNETQDGKIIPGSWRAVVQGDTGLLNLTNRARRANIEAKELRKEFMRYFQSDDRLVRTISPNFSFFTLTFLLS</sequence>
<evidence type="ECO:0000313" key="4">
    <source>
        <dbReference type="EMBL" id="CAH1957568.1"/>
    </source>
</evidence>
<feature type="domain" description="DDE Tnp4" evidence="3">
    <location>
        <begin position="15"/>
        <end position="68"/>
    </location>
</feature>
<gene>
    <name evidence="4" type="ORF">ACAOBT_LOCUS2175</name>
</gene>
<proteinExistence type="predicted"/>
<dbReference type="InterPro" id="IPR027806">
    <property type="entry name" value="HARBI1_dom"/>
</dbReference>
<comment type="cofactor">
    <cofactor evidence="1">
        <name>a divalent metal cation</name>
        <dbReference type="ChEBI" id="CHEBI:60240"/>
    </cofactor>
</comment>
<dbReference type="Proteomes" id="UP001152888">
    <property type="component" value="Unassembled WGS sequence"/>
</dbReference>
<reference evidence="4" key="1">
    <citation type="submission" date="2022-03" db="EMBL/GenBank/DDBJ databases">
        <authorList>
            <person name="Sayadi A."/>
        </authorList>
    </citation>
    <scope>NUCLEOTIDE SEQUENCE</scope>
</reference>
<dbReference type="Pfam" id="PF13359">
    <property type="entry name" value="DDE_Tnp_4"/>
    <property type="match status" value="1"/>
</dbReference>
<evidence type="ECO:0000313" key="5">
    <source>
        <dbReference type="Proteomes" id="UP001152888"/>
    </source>
</evidence>
<evidence type="ECO:0000256" key="2">
    <source>
        <dbReference type="ARBA" id="ARBA00022723"/>
    </source>
</evidence>
<protein>
    <recommendedName>
        <fullName evidence="3">DDE Tnp4 domain-containing protein</fullName>
    </recommendedName>
</protein>
<keyword evidence="2" id="KW-0479">Metal-binding</keyword>
<comment type="caution">
    <text evidence="4">The sequence shown here is derived from an EMBL/GenBank/DDBJ whole genome shotgun (WGS) entry which is preliminary data.</text>
</comment>